<keyword evidence="5 9" id="KW-0067">ATP-binding</keyword>
<evidence type="ECO:0000313" key="13">
    <source>
        <dbReference type="Proteomes" id="UP000231019"/>
    </source>
</evidence>
<feature type="compositionally biased region" description="Low complexity" evidence="10">
    <location>
        <begin position="11"/>
        <end position="25"/>
    </location>
</feature>
<keyword evidence="1 9" id="KW-0963">Cytoplasm</keyword>
<keyword evidence="6 9" id="KW-0238">DNA-binding</keyword>
<feature type="binding site" evidence="9">
    <location>
        <position position="82"/>
    </location>
    <ligand>
        <name>ATP</name>
        <dbReference type="ChEBI" id="CHEBI:30616"/>
    </ligand>
</feature>
<dbReference type="GO" id="GO:0048476">
    <property type="term" value="C:Holliday junction resolvase complex"/>
    <property type="evidence" value="ECO:0007669"/>
    <property type="project" value="UniProtKB-UniRule"/>
</dbReference>
<dbReference type="Pfam" id="PF17864">
    <property type="entry name" value="AAA_lid_4"/>
    <property type="match status" value="1"/>
</dbReference>
<keyword evidence="3 9" id="KW-0227">DNA damage</keyword>
<feature type="binding site" evidence="9">
    <location>
        <position position="196"/>
    </location>
    <ligand>
        <name>ATP</name>
        <dbReference type="ChEBI" id="CHEBI:30616"/>
    </ligand>
</feature>
<sequence>MAIVPADANGARAQAPAQRVVQAEPVQEDQGEQSLRPNTLNEYLGQEELKQSLGVTLAAARQRGEPIDHLLFYGPPGLGKTTISMLIAAEMQTQIRITSAPALERPRDIAGLLLSLQAGDILFIDEIHRLNRVTEEMLYPAMEDFMLDITIGKGQAARIKRLPLKRFTLIGATTRAGAISAPLRARFGLVHRLRFYTDTEMQKILLQSAGLLKIPLTEAGALAIGSRSRGTPRVGNRLLKRVRDFAQVKGKLEIDENIAVEALDLLQVDRFGLDPTDRLLLKTIIRNYQGGPVGIDTLAAAISEDGSTIEEVYEPFLMQAGFLQRTQRGRMVTPQAYQHLGFDLPGGQLPLFEA</sequence>
<evidence type="ECO:0000256" key="2">
    <source>
        <dbReference type="ARBA" id="ARBA00022741"/>
    </source>
</evidence>
<dbReference type="HAMAP" id="MF_00016">
    <property type="entry name" value="DNA_HJ_migration_RuvB"/>
    <property type="match status" value="1"/>
</dbReference>
<evidence type="ECO:0000256" key="4">
    <source>
        <dbReference type="ARBA" id="ARBA00022801"/>
    </source>
</evidence>
<dbReference type="AlphaFoldDB" id="A0A2M7GBC8"/>
<evidence type="ECO:0000256" key="7">
    <source>
        <dbReference type="ARBA" id="ARBA00023172"/>
    </source>
</evidence>
<dbReference type="NCBIfam" id="TIGR00635">
    <property type="entry name" value="ruvB"/>
    <property type="match status" value="1"/>
</dbReference>
<comment type="similarity">
    <text evidence="9">Belongs to the RuvB family.</text>
</comment>
<organism evidence="12 13">
    <name type="scientific">bacterium (Candidatus Blackallbacteria) CG17_big_fil_post_rev_8_21_14_2_50_48_46</name>
    <dbReference type="NCBI Taxonomy" id="2014261"/>
    <lineage>
        <taxon>Bacteria</taxon>
        <taxon>Candidatus Blackallbacteria</taxon>
    </lineage>
</organism>
<comment type="subunit">
    <text evidence="9">Homohexamer. Forms an RuvA(8)-RuvB(12)-Holliday junction (HJ) complex. HJ DNA is sandwiched between 2 RuvA tetramers; dsDNA enters through RuvA and exits via RuvB. An RuvB hexamer assembles on each DNA strand where it exits the tetramer. Each RuvB hexamer is contacted by two RuvA subunits (via domain III) on 2 adjacent RuvB subunits; this complex drives branch migration. In the full resolvosome a probable DNA-RuvA(4)-RuvB(12)-RuvC(2) complex forms which resolves the HJ.</text>
</comment>
<dbReference type="Proteomes" id="UP000231019">
    <property type="component" value="Unassembled WGS sequence"/>
</dbReference>
<dbReference type="SUPFAM" id="SSF46785">
    <property type="entry name" value="Winged helix' DNA-binding domain"/>
    <property type="match status" value="1"/>
</dbReference>
<dbReference type="GO" id="GO:0016887">
    <property type="term" value="F:ATP hydrolysis activity"/>
    <property type="evidence" value="ECO:0007669"/>
    <property type="project" value="RHEA"/>
</dbReference>
<dbReference type="Pfam" id="PF05491">
    <property type="entry name" value="WHD_RuvB"/>
    <property type="match status" value="1"/>
</dbReference>
<feature type="binding site" evidence="9">
    <location>
        <position position="186"/>
    </location>
    <ligand>
        <name>ATP</name>
        <dbReference type="ChEBI" id="CHEBI:30616"/>
    </ligand>
</feature>
<evidence type="ECO:0000256" key="8">
    <source>
        <dbReference type="ARBA" id="ARBA00023204"/>
    </source>
</evidence>
<keyword evidence="2 9" id="KW-0547">Nucleotide-binding</keyword>
<comment type="catalytic activity">
    <reaction evidence="9">
        <text>ATP + H2O = ADP + phosphate + H(+)</text>
        <dbReference type="Rhea" id="RHEA:13065"/>
        <dbReference type="ChEBI" id="CHEBI:15377"/>
        <dbReference type="ChEBI" id="CHEBI:15378"/>
        <dbReference type="ChEBI" id="CHEBI:30616"/>
        <dbReference type="ChEBI" id="CHEBI:43474"/>
        <dbReference type="ChEBI" id="CHEBI:456216"/>
    </reaction>
</comment>
<evidence type="ECO:0000256" key="1">
    <source>
        <dbReference type="ARBA" id="ARBA00022490"/>
    </source>
</evidence>
<feature type="region of interest" description="Head domain (RuvB-H)" evidence="9">
    <location>
        <begin position="270"/>
        <end position="354"/>
    </location>
</feature>
<dbReference type="SUPFAM" id="SSF52540">
    <property type="entry name" value="P-loop containing nucleoside triphosphate hydrolases"/>
    <property type="match status" value="1"/>
</dbReference>
<dbReference type="InterPro" id="IPR036388">
    <property type="entry name" value="WH-like_DNA-bd_sf"/>
</dbReference>
<evidence type="ECO:0000259" key="11">
    <source>
        <dbReference type="SMART" id="SM00382"/>
    </source>
</evidence>
<dbReference type="InterPro" id="IPR008823">
    <property type="entry name" value="RuvB_wg_C"/>
</dbReference>
<feature type="binding site" evidence="9">
    <location>
        <position position="233"/>
    </location>
    <ligand>
        <name>ATP</name>
        <dbReference type="ChEBI" id="CHEBI:30616"/>
    </ligand>
</feature>
<accession>A0A2M7GBC8</accession>
<keyword evidence="7 9" id="KW-0233">DNA recombination</keyword>
<feature type="binding site" evidence="9">
    <location>
        <position position="325"/>
    </location>
    <ligand>
        <name>DNA</name>
        <dbReference type="ChEBI" id="CHEBI:16991"/>
    </ligand>
</feature>
<dbReference type="InterPro" id="IPR008824">
    <property type="entry name" value="RuvB-like_N"/>
</dbReference>
<evidence type="ECO:0000256" key="6">
    <source>
        <dbReference type="ARBA" id="ARBA00023125"/>
    </source>
</evidence>
<keyword evidence="8 9" id="KW-0234">DNA repair</keyword>
<evidence type="ECO:0000256" key="3">
    <source>
        <dbReference type="ARBA" id="ARBA00022763"/>
    </source>
</evidence>
<dbReference type="EMBL" id="PFFQ01000004">
    <property type="protein sequence ID" value="PIW19440.1"/>
    <property type="molecule type" value="Genomic_DNA"/>
</dbReference>
<feature type="binding site" evidence="9">
    <location>
        <position position="81"/>
    </location>
    <ligand>
        <name>ATP</name>
        <dbReference type="ChEBI" id="CHEBI:30616"/>
    </ligand>
</feature>
<dbReference type="GO" id="GO:0009378">
    <property type="term" value="F:four-way junction helicase activity"/>
    <property type="evidence" value="ECO:0007669"/>
    <property type="project" value="InterPro"/>
</dbReference>
<gene>
    <name evidence="9" type="primary">ruvB</name>
    <name evidence="12" type="ORF">COW36_00970</name>
</gene>
<evidence type="ECO:0000256" key="9">
    <source>
        <dbReference type="HAMAP-Rule" id="MF_00016"/>
    </source>
</evidence>
<dbReference type="GO" id="GO:0006281">
    <property type="term" value="P:DNA repair"/>
    <property type="evidence" value="ECO:0007669"/>
    <property type="project" value="UniProtKB-UniRule"/>
</dbReference>
<dbReference type="InterPro" id="IPR027417">
    <property type="entry name" value="P-loop_NTPase"/>
</dbReference>
<dbReference type="Gene3D" id="3.40.50.300">
    <property type="entry name" value="P-loop containing nucleotide triphosphate hydrolases"/>
    <property type="match status" value="1"/>
</dbReference>
<dbReference type="InterPro" id="IPR036390">
    <property type="entry name" value="WH_DNA-bd_sf"/>
</dbReference>
<feature type="binding site" evidence="9">
    <location>
        <position position="330"/>
    </location>
    <ligand>
        <name>DNA</name>
        <dbReference type="ChEBI" id="CHEBI:16991"/>
    </ligand>
</feature>
<dbReference type="CDD" id="cd00009">
    <property type="entry name" value="AAA"/>
    <property type="match status" value="1"/>
</dbReference>
<name>A0A2M7GBC8_9BACT</name>
<dbReference type="Gene3D" id="1.10.8.60">
    <property type="match status" value="1"/>
</dbReference>
<dbReference type="InterPro" id="IPR041445">
    <property type="entry name" value="AAA_lid_4"/>
</dbReference>
<dbReference type="InterPro" id="IPR004605">
    <property type="entry name" value="DNA_helicase_Holl-junc_RuvB"/>
</dbReference>
<feature type="binding site" evidence="9">
    <location>
        <position position="36"/>
    </location>
    <ligand>
        <name>ATP</name>
        <dbReference type="ChEBI" id="CHEBI:30616"/>
    </ligand>
</feature>
<evidence type="ECO:0000313" key="12">
    <source>
        <dbReference type="EMBL" id="PIW19440.1"/>
    </source>
</evidence>
<feature type="region of interest" description="Small ATPAse domain (RuvB-S)" evidence="9">
    <location>
        <begin position="197"/>
        <end position="267"/>
    </location>
</feature>
<dbReference type="GO" id="GO:0000400">
    <property type="term" value="F:four-way junction DNA binding"/>
    <property type="evidence" value="ECO:0007669"/>
    <property type="project" value="UniProtKB-UniRule"/>
</dbReference>
<dbReference type="NCBIfam" id="NF000868">
    <property type="entry name" value="PRK00080.1"/>
    <property type="match status" value="1"/>
</dbReference>
<keyword evidence="4 9" id="KW-0378">Hydrolase</keyword>
<comment type="subcellular location">
    <subcellularLocation>
        <location evidence="9">Cytoplasm</location>
    </subcellularLocation>
</comment>
<feature type="binding site" evidence="9">
    <location>
        <begin position="143"/>
        <end position="145"/>
    </location>
    <ligand>
        <name>ATP</name>
        <dbReference type="ChEBI" id="CHEBI:30616"/>
    </ligand>
</feature>
<comment type="caution">
    <text evidence="9">Lacks conserved residue(s) required for the propagation of feature annotation.</text>
</comment>
<evidence type="ECO:0000256" key="10">
    <source>
        <dbReference type="SAM" id="MobiDB-lite"/>
    </source>
</evidence>
<dbReference type="PANTHER" id="PTHR42848">
    <property type="match status" value="1"/>
</dbReference>
<feature type="binding site" evidence="9">
    <location>
        <position position="80"/>
    </location>
    <ligand>
        <name>ATP</name>
        <dbReference type="ChEBI" id="CHEBI:30616"/>
    </ligand>
</feature>
<feature type="binding site" evidence="9">
    <location>
        <position position="81"/>
    </location>
    <ligand>
        <name>Mg(2+)</name>
        <dbReference type="ChEBI" id="CHEBI:18420"/>
    </ligand>
</feature>
<dbReference type="Pfam" id="PF05496">
    <property type="entry name" value="RuvB_N"/>
    <property type="match status" value="1"/>
</dbReference>
<reference evidence="12 13" key="1">
    <citation type="submission" date="2017-09" db="EMBL/GenBank/DDBJ databases">
        <title>Depth-based differentiation of microbial function through sediment-hosted aquifers and enrichment of novel symbionts in the deep terrestrial subsurface.</title>
        <authorList>
            <person name="Probst A.J."/>
            <person name="Ladd B."/>
            <person name="Jarett J.K."/>
            <person name="Geller-Mcgrath D.E."/>
            <person name="Sieber C.M."/>
            <person name="Emerson J.B."/>
            <person name="Anantharaman K."/>
            <person name="Thomas B.C."/>
            <person name="Malmstrom R."/>
            <person name="Stieglmeier M."/>
            <person name="Klingl A."/>
            <person name="Woyke T."/>
            <person name="Ryan C.M."/>
            <person name="Banfield J.F."/>
        </authorList>
    </citation>
    <scope>NUCLEOTIDE SEQUENCE [LARGE SCALE GENOMIC DNA]</scope>
    <source>
        <strain evidence="12">CG17_big_fil_post_rev_8_21_14_2_50_48_46</strain>
    </source>
</reference>
<feature type="region of interest" description="Disordered" evidence="10">
    <location>
        <begin position="1"/>
        <end position="35"/>
    </location>
</feature>
<dbReference type="PANTHER" id="PTHR42848:SF1">
    <property type="entry name" value="HOLLIDAY JUNCTION BRANCH MIGRATION COMPLEX SUBUNIT RUVB"/>
    <property type="match status" value="1"/>
</dbReference>
<proteinExistence type="inferred from homology"/>
<dbReference type="InterPro" id="IPR003593">
    <property type="entry name" value="AAA+_ATPase"/>
</dbReference>
<dbReference type="GO" id="GO:0005524">
    <property type="term" value="F:ATP binding"/>
    <property type="evidence" value="ECO:0007669"/>
    <property type="project" value="UniProtKB-UniRule"/>
</dbReference>
<comment type="function">
    <text evidence="9">The RuvA-RuvB-RuvC complex processes Holliday junction (HJ) DNA during genetic recombination and DNA repair, while the RuvA-RuvB complex plays an important role in the rescue of blocked DNA replication forks via replication fork reversal (RFR). RuvA specifically binds to HJ cruciform DNA, conferring on it an open structure. The RuvB hexamer acts as an ATP-dependent pump, pulling dsDNA into and through the RuvAB complex. RuvB forms 2 homohexamers on either side of HJ DNA bound by 1 or 2 RuvA tetramers; 4 subunits per hexamer contact DNA at a time. Coordinated motions by a converter formed by DNA-disengaged RuvB subunits stimulates ATP hydrolysis and nucleotide exchange. Immobilization of the converter enables RuvB to convert the ATP-contained energy into a lever motion, pulling 2 nucleotides of DNA out of the RuvA tetramer per ATP hydrolyzed, thus driving DNA branch migration. The RuvB motors rotate together with the DNA substrate, which together with the progressing nucleotide cycle form the mechanistic basis for DNA recombination by continuous HJ branch migration. Branch migration allows RuvC to scan DNA until it finds its consensus sequence, where it cleaves and resolves cruciform DNA.</text>
</comment>
<feature type="domain" description="AAA+ ATPase" evidence="11">
    <location>
        <begin position="66"/>
        <end position="197"/>
    </location>
</feature>
<protein>
    <recommendedName>
        <fullName evidence="9">Holliday junction branch migration complex subunit RuvB</fullName>
        <ecNumber evidence="9">3.6.4.-</ecNumber>
    </recommendedName>
</protein>
<dbReference type="GO" id="GO:0005737">
    <property type="term" value="C:cytoplasm"/>
    <property type="evidence" value="ECO:0007669"/>
    <property type="project" value="UniProtKB-SubCell"/>
</dbReference>
<keyword evidence="12" id="KW-0347">Helicase</keyword>
<dbReference type="Gene3D" id="1.10.10.10">
    <property type="entry name" value="Winged helix-like DNA-binding domain superfamily/Winged helix DNA-binding domain"/>
    <property type="match status" value="1"/>
</dbReference>
<dbReference type="GO" id="GO:0006310">
    <property type="term" value="P:DNA recombination"/>
    <property type="evidence" value="ECO:0007669"/>
    <property type="project" value="UniProtKB-UniRule"/>
</dbReference>
<comment type="domain">
    <text evidence="9">Has 3 domains, the large (RuvB-L) and small ATPase (RuvB-S) domains and the C-terminal head (RuvB-H) domain. The head domain binds DNA, while the ATPase domains jointly bind ATP, ADP or are empty depending on the state of the subunit in the translocation cycle. During a single DNA translocation step the structure of each domain remains the same, but their relative positions change.</text>
</comment>
<evidence type="ECO:0000256" key="5">
    <source>
        <dbReference type="ARBA" id="ARBA00022840"/>
    </source>
</evidence>
<feature type="region of interest" description="Large ATPase domain (RuvB-L)" evidence="9">
    <location>
        <begin position="16"/>
        <end position="196"/>
    </location>
</feature>
<dbReference type="SMART" id="SM00382">
    <property type="entry name" value="AAA"/>
    <property type="match status" value="1"/>
</dbReference>
<comment type="caution">
    <text evidence="12">The sequence shown here is derived from an EMBL/GenBank/DDBJ whole genome shotgun (WGS) entry which is preliminary data.</text>
</comment>
<feature type="binding site" evidence="9">
    <location>
        <position position="35"/>
    </location>
    <ligand>
        <name>ATP</name>
        <dbReference type="ChEBI" id="CHEBI:30616"/>
    </ligand>
</feature>
<dbReference type="EC" id="3.6.4.-" evidence="9"/>
<feature type="binding site" evidence="9">
    <location>
        <position position="77"/>
    </location>
    <ligand>
        <name>ATP</name>
        <dbReference type="ChEBI" id="CHEBI:30616"/>
    </ligand>
</feature>